<dbReference type="InterPro" id="IPR019428">
    <property type="entry name" value="7TM_GPCR_serpentine_rcpt_Str"/>
</dbReference>
<dbReference type="SUPFAM" id="SSF81321">
    <property type="entry name" value="Family A G protein-coupled receptor-like"/>
    <property type="match status" value="1"/>
</dbReference>
<dbReference type="EMBL" id="CP092624">
    <property type="protein sequence ID" value="UMM33726.1"/>
    <property type="molecule type" value="Genomic_DNA"/>
</dbReference>
<evidence type="ECO:0000256" key="1">
    <source>
        <dbReference type="SAM" id="Phobius"/>
    </source>
</evidence>
<reference evidence="2 3" key="1">
    <citation type="submission" date="2022-04" db="EMBL/GenBank/DDBJ databases">
        <title>Chromosome-level reference genomes for two strains of Caenorhabditis briggsae: an improved platform for comparative genomics.</title>
        <authorList>
            <person name="Stevens L."/>
            <person name="Andersen E."/>
        </authorList>
    </citation>
    <scope>NUCLEOTIDE SEQUENCE [LARGE SCALE GENOMIC DNA]</scope>
    <source>
        <strain evidence="2">VX34</strain>
        <tissue evidence="2">Whole-organism</tissue>
    </source>
</reference>
<dbReference type="Pfam" id="PF10326">
    <property type="entry name" value="7TM_GPCR_Str"/>
    <property type="match status" value="1"/>
</dbReference>
<keyword evidence="1" id="KW-0812">Transmembrane</keyword>
<evidence type="ECO:0000313" key="2">
    <source>
        <dbReference type="EMBL" id="UMM33726.1"/>
    </source>
</evidence>
<feature type="transmembrane region" description="Helical" evidence="1">
    <location>
        <begin position="12"/>
        <end position="30"/>
    </location>
</feature>
<gene>
    <name evidence="2" type="ORF">L5515_007095</name>
</gene>
<dbReference type="PANTHER" id="PTHR22943">
    <property type="entry name" value="7-TRANSMEMBRANE DOMAIN RECEPTOR C.ELEGANS"/>
    <property type="match status" value="1"/>
</dbReference>
<name>A0AAE9JKS2_CAEBR</name>
<keyword evidence="1" id="KW-1133">Transmembrane helix</keyword>
<dbReference type="Proteomes" id="UP000829354">
    <property type="component" value="Chromosome V"/>
</dbReference>
<organism evidence="2 3">
    <name type="scientific">Caenorhabditis briggsae</name>
    <dbReference type="NCBI Taxonomy" id="6238"/>
    <lineage>
        <taxon>Eukaryota</taxon>
        <taxon>Metazoa</taxon>
        <taxon>Ecdysozoa</taxon>
        <taxon>Nematoda</taxon>
        <taxon>Chromadorea</taxon>
        <taxon>Rhabditida</taxon>
        <taxon>Rhabditina</taxon>
        <taxon>Rhabditomorpha</taxon>
        <taxon>Rhabditoidea</taxon>
        <taxon>Rhabditidae</taxon>
        <taxon>Peloderinae</taxon>
        <taxon>Caenorhabditis</taxon>
    </lineage>
</organism>
<protein>
    <submittedName>
        <fullName evidence="2">Uncharacterized protein</fullName>
    </submittedName>
</protein>
<feature type="transmembrane region" description="Helical" evidence="1">
    <location>
        <begin position="50"/>
        <end position="71"/>
    </location>
</feature>
<proteinExistence type="predicted"/>
<keyword evidence="3" id="KW-1185">Reference proteome</keyword>
<dbReference type="PANTHER" id="PTHR22943:SF109">
    <property type="entry name" value="SEVEN TM RECEPTOR"/>
    <property type="match status" value="1"/>
</dbReference>
<dbReference type="AlphaFoldDB" id="A0AAE9JKS2"/>
<evidence type="ECO:0000313" key="3">
    <source>
        <dbReference type="Proteomes" id="UP000829354"/>
    </source>
</evidence>
<keyword evidence="1" id="KW-0472">Membrane</keyword>
<accession>A0AAE9JKS2</accession>
<sequence>MSSYYARSIQSQLFQALVLQTLIPVVLMYVPAGVSYSLPMFNIEAGLSTSFVIVTIAIYPAVDPILTMFIVENYRKTILSPYLRDRPRGLGLLQLPTGMSDERSGPFLPGLFIAGNKINEKPQTVPDVHLPGQPAIFSGRSAFNPFTHMVSAVYAEDLSDGWGAGMAVNGVNSYGLNVRKNFDSYADVPLNLNDGMYQPFISAATVGAEYDYSKIREVSGALDLPVPGINELFDLNGRFMTKNALIVNTAMEFPLTLSDPNERAPYTFKYAVWAPDRHMAYGHVMPNVNLFVVGKDKIMERLKQNRLNPTMIG</sequence>